<dbReference type="Pfam" id="PF00831">
    <property type="entry name" value="Ribosomal_L29"/>
    <property type="match status" value="1"/>
</dbReference>
<dbReference type="Proteomes" id="UP000509771">
    <property type="component" value="Chromosome"/>
</dbReference>
<dbReference type="RefSeq" id="WP_179360022.1">
    <property type="nucleotide sequence ID" value="NZ_CP026993.1"/>
</dbReference>
<evidence type="ECO:0000256" key="2">
    <source>
        <dbReference type="ARBA" id="ARBA00022980"/>
    </source>
</evidence>
<proteinExistence type="inferred from homology"/>
<accession>A0A7D5M3K0</accession>
<dbReference type="GO" id="GO:0006412">
    <property type="term" value="P:translation"/>
    <property type="evidence" value="ECO:0007669"/>
    <property type="project" value="UniProtKB-UniRule"/>
</dbReference>
<dbReference type="AlphaFoldDB" id="A0A7D5M3K0"/>
<protein>
    <recommendedName>
        <fullName evidence="4">Large ribosomal subunit protein uL29</fullName>
    </recommendedName>
</protein>
<dbReference type="InterPro" id="IPR001854">
    <property type="entry name" value="Ribosomal_uL29"/>
</dbReference>
<dbReference type="EMBL" id="CP026993">
    <property type="protein sequence ID" value="QLH02929.1"/>
    <property type="molecule type" value="Genomic_DNA"/>
</dbReference>
<evidence type="ECO:0000313" key="6">
    <source>
        <dbReference type="Proteomes" id="UP000509771"/>
    </source>
</evidence>
<keyword evidence="6" id="KW-1185">Reference proteome</keyword>
<evidence type="ECO:0000256" key="3">
    <source>
        <dbReference type="ARBA" id="ARBA00023274"/>
    </source>
</evidence>
<dbReference type="GeneID" id="56059343"/>
<sequence>MTRLSMKTIRQLNEKDLKSKVQESRSELAKLRIDASKGTLRKESGKLKPVRRDIARMLTRLNEERNEK</sequence>
<keyword evidence="3 4" id="KW-0687">Ribonucleoprotein</keyword>
<evidence type="ECO:0000256" key="1">
    <source>
        <dbReference type="ARBA" id="ARBA00009254"/>
    </source>
</evidence>
<dbReference type="Gene3D" id="1.10.287.310">
    <property type="match status" value="1"/>
</dbReference>
<dbReference type="GO" id="GO:0003735">
    <property type="term" value="F:structural constituent of ribosome"/>
    <property type="evidence" value="ECO:0007669"/>
    <property type="project" value="InterPro"/>
</dbReference>
<gene>
    <name evidence="5" type="primary">rpmC</name>
    <name evidence="4" type="synonym">rpl29</name>
    <name evidence="5" type="ORF">C5F47_04875</name>
</gene>
<reference evidence="5 6" key="1">
    <citation type="submission" date="2018-02" db="EMBL/GenBank/DDBJ databases">
        <title>Complete genome of Nitrosopumilus cobalaminigenes HCA1.</title>
        <authorList>
            <person name="Qin W."/>
            <person name="Zheng Y."/>
            <person name="Stahl D.A."/>
        </authorList>
    </citation>
    <scope>NUCLEOTIDE SEQUENCE [LARGE SCALE GENOMIC DNA]</scope>
    <source>
        <strain evidence="5 6">HCA1</strain>
    </source>
</reference>
<evidence type="ECO:0000256" key="4">
    <source>
        <dbReference type="HAMAP-Rule" id="MF_00374"/>
    </source>
</evidence>
<dbReference type="SUPFAM" id="SSF46561">
    <property type="entry name" value="Ribosomal protein L29 (L29p)"/>
    <property type="match status" value="1"/>
</dbReference>
<dbReference type="KEGG" id="ncl:C5F47_04875"/>
<dbReference type="InterPro" id="IPR036049">
    <property type="entry name" value="Ribosomal_uL29_sf"/>
</dbReference>
<dbReference type="HAMAP" id="MF_00374">
    <property type="entry name" value="Ribosomal_uL29"/>
    <property type="match status" value="1"/>
</dbReference>
<comment type="similarity">
    <text evidence="1 4">Belongs to the universal ribosomal protein uL29 family.</text>
</comment>
<evidence type="ECO:0000313" key="5">
    <source>
        <dbReference type="EMBL" id="QLH02929.1"/>
    </source>
</evidence>
<name>A0A7D5M3K0_9ARCH</name>
<dbReference type="NCBIfam" id="TIGR00012">
    <property type="entry name" value="L29"/>
    <property type="match status" value="1"/>
</dbReference>
<dbReference type="OrthoDB" id="11736at2157"/>
<organism evidence="5 6">
    <name type="scientific">Nitrosopumilus cobalaminigenes</name>
    <dbReference type="NCBI Taxonomy" id="1470066"/>
    <lineage>
        <taxon>Archaea</taxon>
        <taxon>Nitrososphaerota</taxon>
        <taxon>Nitrososphaeria</taxon>
        <taxon>Nitrosopumilales</taxon>
        <taxon>Nitrosopumilaceae</taxon>
        <taxon>Nitrosopumilus</taxon>
    </lineage>
</organism>
<dbReference type="GO" id="GO:0005840">
    <property type="term" value="C:ribosome"/>
    <property type="evidence" value="ECO:0007669"/>
    <property type="project" value="UniProtKB-KW"/>
</dbReference>
<dbReference type="GO" id="GO:1990904">
    <property type="term" value="C:ribonucleoprotein complex"/>
    <property type="evidence" value="ECO:0007669"/>
    <property type="project" value="UniProtKB-KW"/>
</dbReference>
<keyword evidence="2 4" id="KW-0689">Ribosomal protein</keyword>